<dbReference type="PATRIC" id="fig|883161.3.peg.1586"/>
<dbReference type="EMBL" id="AGZR01000009">
    <property type="protein sequence ID" value="EPD32037.1"/>
    <property type="molecule type" value="Genomic_DNA"/>
</dbReference>
<dbReference type="HOGENOM" id="CLU_062592_4_0_11"/>
<protein>
    <recommendedName>
        <fullName evidence="5">Sortase</fullName>
    </recommendedName>
</protein>
<feature type="transmembrane region" description="Helical" evidence="2">
    <location>
        <begin position="12"/>
        <end position="31"/>
    </location>
</feature>
<dbReference type="SUPFAM" id="SSF63817">
    <property type="entry name" value="Sortase"/>
    <property type="match status" value="1"/>
</dbReference>
<keyword evidence="2" id="KW-0472">Membrane</keyword>
<reference evidence="3 4" key="1">
    <citation type="submission" date="2013-04" db="EMBL/GenBank/DDBJ databases">
        <title>The Genome Sequence of Propionimicrobium lymphophilum ACS-093-V-SCH5.</title>
        <authorList>
            <consortium name="The Broad Institute Genomics Platform"/>
            <person name="Earl A."/>
            <person name="Ward D."/>
            <person name="Feldgarden M."/>
            <person name="Gevers D."/>
            <person name="Saerens B."/>
            <person name="Vaneechoutte M."/>
            <person name="Walker B."/>
            <person name="Young S."/>
            <person name="Zeng Q."/>
            <person name="Gargeya S."/>
            <person name="Fitzgerald M."/>
            <person name="Haas B."/>
            <person name="Abouelleil A."/>
            <person name="Allen A.W."/>
            <person name="Alvarado L."/>
            <person name="Arachchi H.M."/>
            <person name="Berlin A.M."/>
            <person name="Chapman S.B."/>
            <person name="Gainer-Dewar J."/>
            <person name="Goldberg J."/>
            <person name="Griggs A."/>
            <person name="Gujja S."/>
            <person name="Hansen M."/>
            <person name="Howarth C."/>
            <person name="Imamovic A."/>
            <person name="Ireland A."/>
            <person name="Larimer J."/>
            <person name="McCowan C."/>
            <person name="Murphy C."/>
            <person name="Pearson M."/>
            <person name="Poon T.W."/>
            <person name="Priest M."/>
            <person name="Roberts A."/>
            <person name="Saif S."/>
            <person name="Shea T."/>
            <person name="Sisk P."/>
            <person name="Sykes S."/>
            <person name="Wortman J."/>
            <person name="Nusbaum C."/>
            <person name="Birren B."/>
        </authorList>
    </citation>
    <scope>NUCLEOTIDE SEQUENCE [LARGE SCALE GENOMIC DNA]</scope>
    <source>
        <strain evidence="3 4">ACS-093-V-SCH5</strain>
    </source>
</reference>
<comment type="caution">
    <text evidence="3">The sequence shown here is derived from an EMBL/GenBank/DDBJ whole genome shotgun (WGS) entry which is preliminary data.</text>
</comment>
<dbReference type="InterPro" id="IPR042001">
    <property type="entry name" value="Sortase_F"/>
</dbReference>
<dbReference type="STRING" id="883161.HMPREF9306_01599"/>
<accession>S2WH98</accession>
<dbReference type="CDD" id="cd05829">
    <property type="entry name" value="Sortase_F"/>
    <property type="match status" value="1"/>
</dbReference>
<evidence type="ECO:0008006" key="5">
    <source>
        <dbReference type="Google" id="ProtNLM"/>
    </source>
</evidence>
<dbReference type="OrthoDB" id="525039at2"/>
<dbReference type="InterPro" id="IPR005754">
    <property type="entry name" value="Sortase"/>
</dbReference>
<evidence type="ECO:0000313" key="3">
    <source>
        <dbReference type="EMBL" id="EPD32037.1"/>
    </source>
</evidence>
<dbReference type="Gene3D" id="2.40.260.10">
    <property type="entry name" value="Sortase"/>
    <property type="match status" value="1"/>
</dbReference>
<dbReference type="Proteomes" id="UP000014417">
    <property type="component" value="Unassembled WGS sequence"/>
</dbReference>
<dbReference type="RefSeq" id="WP_016456415.1">
    <property type="nucleotide sequence ID" value="NZ_KE150269.1"/>
</dbReference>
<name>S2WH98_9ACTN</name>
<dbReference type="InterPro" id="IPR023365">
    <property type="entry name" value="Sortase_dom-sf"/>
</dbReference>
<dbReference type="Pfam" id="PF04203">
    <property type="entry name" value="Sortase"/>
    <property type="match status" value="1"/>
</dbReference>
<keyword evidence="1" id="KW-0378">Hydrolase</keyword>
<gene>
    <name evidence="3" type="ORF">HMPREF9306_01599</name>
</gene>
<keyword evidence="4" id="KW-1185">Reference proteome</keyword>
<dbReference type="GO" id="GO:0016787">
    <property type="term" value="F:hydrolase activity"/>
    <property type="evidence" value="ECO:0007669"/>
    <property type="project" value="UniProtKB-KW"/>
</dbReference>
<keyword evidence="2" id="KW-0812">Transmembrane</keyword>
<proteinExistence type="predicted"/>
<sequence>MAAKYFSSRVKRWLVAMLAGLVVISGLWWFATNSFKDVPPIPASAFAVEDPPPNGEVIDRGPNTLHIDSVGIHAKLGDPVSFSSNHVLLPSGDADTANIWAQGAPLDSDSGTTLVIGHIQTWTSPKGVFWGLSDVKAGDVVSATDADGNNSGWVITGLYNVAKDQLSSDVFSQEGPRRLILVTCGGPGQAENVVATAVPIQAVE</sequence>
<evidence type="ECO:0000256" key="1">
    <source>
        <dbReference type="ARBA" id="ARBA00022801"/>
    </source>
</evidence>
<keyword evidence="2" id="KW-1133">Transmembrane helix</keyword>
<organism evidence="3 4">
    <name type="scientific">Propionimicrobium lymphophilum ACS-093-V-SCH5</name>
    <dbReference type="NCBI Taxonomy" id="883161"/>
    <lineage>
        <taxon>Bacteria</taxon>
        <taxon>Bacillati</taxon>
        <taxon>Actinomycetota</taxon>
        <taxon>Actinomycetes</taxon>
        <taxon>Propionibacteriales</taxon>
        <taxon>Propionibacteriaceae</taxon>
        <taxon>Propionimicrobium</taxon>
    </lineage>
</organism>
<evidence type="ECO:0000256" key="2">
    <source>
        <dbReference type="SAM" id="Phobius"/>
    </source>
</evidence>
<dbReference type="AlphaFoldDB" id="S2WH98"/>
<evidence type="ECO:0000313" key="4">
    <source>
        <dbReference type="Proteomes" id="UP000014417"/>
    </source>
</evidence>